<protein>
    <recommendedName>
        <fullName evidence="4">DUF1310 family protein</fullName>
    </recommendedName>
</protein>
<accession>A0ABS4CIC6</accession>
<evidence type="ECO:0008006" key="4">
    <source>
        <dbReference type="Google" id="ProtNLM"/>
    </source>
</evidence>
<name>A0ABS4CIC6_9ENTE</name>
<evidence type="ECO:0000313" key="3">
    <source>
        <dbReference type="Proteomes" id="UP000673375"/>
    </source>
</evidence>
<sequence>MKKKVIITLIIVLLLIIGVGGGFYMFKQKEKEAQVIEWEKVAAKQIKNTFADIEEIRFSDKYRDNWLAGIVAVTVELKTSENVAKLTIDLPLNEDDEKISSYGSGYGGIFADKGITENDVKVIYSNGQEETL</sequence>
<comment type="caution">
    <text evidence="2">The sequence shown here is derived from an EMBL/GenBank/DDBJ whole genome shotgun (WGS) entry which is preliminary data.</text>
</comment>
<keyword evidence="1" id="KW-1133">Transmembrane helix</keyword>
<dbReference type="EMBL" id="JAEDXU010000003">
    <property type="protein sequence ID" value="MBP1046219.1"/>
    <property type="molecule type" value="Genomic_DNA"/>
</dbReference>
<gene>
    <name evidence="2" type="ORF">I6N96_07975</name>
</gene>
<dbReference type="RefSeq" id="WP_209557035.1">
    <property type="nucleotide sequence ID" value="NZ_JAEDXU010000003.1"/>
</dbReference>
<keyword evidence="1" id="KW-0472">Membrane</keyword>
<evidence type="ECO:0000256" key="1">
    <source>
        <dbReference type="SAM" id="Phobius"/>
    </source>
</evidence>
<feature type="transmembrane region" description="Helical" evidence="1">
    <location>
        <begin position="6"/>
        <end position="26"/>
    </location>
</feature>
<organism evidence="2 3">
    <name type="scientific">Enterococcus larvae</name>
    <dbReference type="NCBI Taxonomy" id="2794352"/>
    <lineage>
        <taxon>Bacteria</taxon>
        <taxon>Bacillati</taxon>
        <taxon>Bacillota</taxon>
        <taxon>Bacilli</taxon>
        <taxon>Lactobacillales</taxon>
        <taxon>Enterococcaceae</taxon>
        <taxon>Enterococcus</taxon>
    </lineage>
</organism>
<dbReference type="Proteomes" id="UP000673375">
    <property type="component" value="Unassembled WGS sequence"/>
</dbReference>
<keyword evidence="1" id="KW-0812">Transmembrane</keyword>
<proteinExistence type="predicted"/>
<evidence type="ECO:0000313" key="2">
    <source>
        <dbReference type="EMBL" id="MBP1046219.1"/>
    </source>
</evidence>
<reference evidence="2 3" key="1">
    <citation type="submission" date="2020-12" db="EMBL/GenBank/DDBJ databases">
        <title>Vagococcus allomyrinae sp. nov. and Enterococcus lavae sp. nov., isolated from the larvae of Allomyrina dichotoma.</title>
        <authorList>
            <person name="Lee S.D."/>
        </authorList>
    </citation>
    <scope>NUCLEOTIDE SEQUENCE [LARGE SCALE GENOMIC DNA]</scope>
    <source>
        <strain evidence="2 3">BWM-S5</strain>
    </source>
</reference>
<keyword evidence="3" id="KW-1185">Reference proteome</keyword>